<dbReference type="EMBL" id="CAACVJ010000468">
    <property type="protein sequence ID" value="VEP16982.1"/>
    <property type="molecule type" value="Genomic_DNA"/>
</dbReference>
<evidence type="ECO:0000313" key="7">
    <source>
        <dbReference type="EMBL" id="VEP16982.1"/>
    </source>
</evidence>
<evidence type="ECO:0000256" key="5">
    <source>
        <dbReference type="SAM" id="Phobius"/>
    </source>
</evidence>
<keyword evidence="2 5" id="KW-0812">Transmembrane</keyword>
<comment type="subcellular location">
    <subcellularLocation>
        <location evidence="1">Membrane</location>
        <topology evidence="1">Multi-pass membrane protein</topology>
    </subcellularLocation>
</comment>
<feature type="transmembrane region" description="Helical" evidence="5">
    <location>
        <begin position="143"/>
        <end position="161"/>
    </location>
</feature>
<dbReference type="GO" id="GO:0004252">
    <property type="term" value="F:serine-type endopeptidase activity"/>
    <property type="evidence" value="ECO:0007669"/>
    <property type="project" value="InterPro"/>
</dbReference>
<keyword evidence="8" id="KW-1185">Reference proteome</keyword>
<dbReference type="RefSeq" id="WP_144866661.1">
    <property type="nucleotide sequence ID" value="NZ_LR213812.1"/>
</dbReference>
<feature type="transmembrane region" description="Helical" evidence="5">
    <location>
        <begin position="115"/>
        <end position="136"/>
    </location>
</feature>
<dbReference type="GO" id="GO:0016020">
    <property type="term" value="C:membrane"/>
    <property type="evidence" value="ECO:0007669"/>
    <property type="project" value="UniProtKB-SubCell"/>
</dbReference>
<dbReference type="Pfam" id="PF01694">
    <property type="entry name" value="Rhomboid"/>
    <property type="match status" value="1"/>
</dbReference>
<proteinExistence type="predicted"/>
<evidence type="ECO:0000256" key="3">
    <source>
        <dbReference type="ARBA" id="ARBA00022989"/>
    </source>
</evidence>
<feature type="transmembrane region" description="Helical" evidence="5">
    <location>
        <begin position="56"/>
        <end position="79"/>
    </location>
</feature>
<dbReference type="InterPro" id="IPR022764">
    <property type="entry name" value="Peptidase_S54_rhomboid_dom"/>
</dbReference>
<feature type="domain" description="Peptidase S54 rhomboid" evidence="6">
    <location>
        <begin position="55"/>
        <end position="187"/>
    </location>
</feature>
<evidence type="ECO:0000256" key="2">
    <source>
        <dbReference type="ARBA" id="ARBA00022692"/>
    </source>
</evidence>
<dbReference type="Proteomes" id="UP000320055">
    <property type="component" value="Unassembled WGS sequence"/>
</dbReference>
<dbReference type="OrthoDB" id="465874at2"/>
<keyword evidence="3 5" id="KW-1133">Transmembrane helix</keyword>
<gene>
    <name evidence="7" type="ORF">H1P_520023</name>
</gene>
<dbReference type="Gene3D" id="1.20.1540.10">
    <property type="entry name" value="Rhomboid-like"/>
    <property type="match status" value="1"/>
</dbReference>
<evidence type="ECO:0000256" key="4">
    <source>
        <dbReference type="ARBA" id="ARBA00023136"/>
    </source>
</evidence>
<sequence>MSMSSRQKKSTTEEIKTLLTVIGIFWIIEIVDIVIFKGKLDRFGIQPQSIVGLRGIIFAPFLHGGFGHLIANTIPFLTLGWLTMIQETSDFYIVSILAAVVGGIGVWLFGGAGSVHIGASILIYGYLGFLLLRGYFQKNLPSILVSVIVLFLYGGLVFGVLPSQTGVSWQGHLFGFVGGAIASWAIAKEKKYYS</sequence>
<evidence type="ECO:0000256" key="1">
    <source>
        <dbReference type="ARBA" id="ARBA00004141"/>
    </source>
</evidence>
<feature type="transmembrane region" description="Helical" evidence="5">
    <location>
        <begin position="167"/>
        <end position="187"/>
    </location>
</feature>
<dbReference type="AlphaFoldDB" id="A0A563VZU4"/>
<dbReference type="InterPro" id="IPR035952">
    <property type="entry name" value="Rhomboid-like_sf"/>
</dbReference>
<feature type="transmembrane region" description="Helical" evidence="5">
    <location>
        <begin position="15"/>
        <end position="36"/>
    </location>
</feature>
<name>A0A563VZU4_9CYAN</name>
<dbReference type="SUPFAM" id="SSF144091">
    <property type="entry name" value="Rhomboid-like"/>
    <property type="match status" value="1"/>
</dbReference>
<accession>A0A563VZU4</accession>
<protein>
    <submittedName>
        <fullName evidence="7">Rhomboid family protein</fullName>
    </submittedName>
</protein>
<feature type="transmembrane region" description="Helical" evidence="5">
    <location>
        <begin position="91"/>
        <end position="109"/>
    </location>
</feature>
<keyword evidence="4 5" id="KW-0472">Membrane</keyword>
<reference evidence="7 8" key="1">
    <citation type="submission" date="2019-01" db="EMBL/GenBank/DDBJ databases">
        <authorList>
            <person name="Brito A."/>
        </authorList>
    </citation>
    <scope>NUCLEOTIDE SEQUENCE [LARGE SCALE GENOMIC DNA]</scope>
    <source>
        <strain evidence="7">1</strain>
    </source>
</reference>
<organism evidence="7 8">
    <name type="scientific">Hyella patelloides LEGE 07179</name>
    <dbReference type="NCBI Taxonomy" id="945734"/>
    <lineage>
        <taxon>Bacteria</taxon>
        <taxon>Bacillati</taxon>
        <taxon>Cyanobacteriota</taxon>
        <taxon>Cyanophyceae</taxon>
        <taxon>Pleurocapsales</taxon>
        <taxon>Hyellaceae</taxon>
        <taxon>Hyella</taxon>
    </lineage>
</organism>
<evidence type="ECO:0000259" key="6">
    <source>
        <dbReference type="Pfam" id="PF01694"/>
    </source>
</evidence>
<evidence type="ECO:0000313" key="8">
    <source>
        <dbReference type="Proteomes" id="UP000320055"/>
    </source>
</evidence>